<accession>A0AAD3N0D0</accession>
<feature type="compositionally biased region" description="Low complexity" evidence="17">
    <location>
        <begin position="67"/>
        <end position="76"/>
    </location>
</feature>
<dbReference type="SMART" id="SM00256">
    <property type="entry name" value="FBOX"/>
    <property type="match status" value="1"/>
</dbReference>
<evidence type="ECO:0000313" key="19">
    <source>
        <dbReference type="EMBL" id="GLD62781.1"/>
    </source>
</evidence>
<evidence type="ECO:0000256" key="15">
    <source>
        <dbReference type="ARBA" id="ARBA00047761"/>
    </source>
</evidence>
<evidence type="ECO:0000256" key="16">
    <source>
        <dbReference type="ARBA" id="ARBA00048336"/>
    </source>
</evidence>
<dbReference type="GO" id="GO:0004722">
    <property type="term" value="F:protein serine/threonine phosphatase activity"/>
    <property type="evidence" value="ECO:0007669"/>
    <property type="project" value="UniProtKB-EC"/>
</dbReference>
<dbReference type="EMBL" id="BRZM01000056">
    <property type="protein sequence ID" value="GLD62781.1"/>
    <property type="molecule type" value="Genomic_DNA"/>
</dbReference>
<keyword evidence="10" id="KW-0378">Hydrolase</keyword>
<comment type="catalytic activity">
    <reaction evidence="15">
        <text>O-phospho-L-seryl-[protein] + H2O = L-seryl-[protein] + phosphate</text>
        <dbReference type="Rhea" id="RHEA:20629"/>
        <dbReference type="Rhea" id="RHEA-COMP:9863"/>
        <dbReference type="Rhea" id="RHEA-COMP:11604"/>
        <dbReference type="ChEBI" id="CHEBI:15377"/>
        <dbReference type="ChEBI" id="CHEBI:29999"/>
        <dbReference type="ChEBI" id="CHEBI:43474"/>
        <dbReference type="ChEBI" id="CHEBI:83421"/>
        <dbReference type="EC" id="3.1.3.16"/>
    </reaction>
</comment>
<comment type="caution">
    <text evidence="19">The sequence shown here is derived from an EMBL/GenBank/DDBJ whole genome shotgun (WGS) entry which is preliminary data.</text>
</comment>
<evidence type="ECO:0000256" key="9">
    <source>
        <dbReference type="ARBA" id="ARBA00022737"/>
    </source>
</evidence>
<evidence type="ECO:0000256" key="10">
    <source>
        <dbReference type="ARBA" id="ARBA00022801"/>
    </source>
</evidence>
<evidence type="ECO:0000256" key="17">
    <source>
        <dbReference type="SAM" id="MobiDB-lite"/>
    </source>
</evidence>
<dbReference type="PROSITE" id="PS50181">
    <property type="entry name" value="FBOX"/>
    <property type="match status" value="1"/>
</dbReference>
<evidence type="ECO:0000259" key="18">
    <source>
        <dbReference type="PROSITE" id="PS50181"/>
    </source>
</evidence>
<dbReference type="GO" id="GO:0042981">
    <property type="term" value="P:regulation of apoptotic process"/>
    <property type="evidence" value="ECO:0007669"/>
    <property type="project" value="TreeGrafter"/>
</dbReference>
<dbReference type="InterPro" id="IPR001810">
    <property type="entry name" value="F-box_dom"/>
</dbReference>
<keyword evidence="6" id="KW-0597">Phosphoprotein</keyword>
<dbReference type="InterPro" id="IPR051550">
    <property type="entry name" value="SCF-Subunits/Alg-Epimerases"/>
</dbReference>
<dbReference type="Proteomes" id="UP001279410">
    <property type="component" value="Unassembled WGS sequence"/>
</dbReference>
<dbReference type="PANTHER" id="PTHR22990:SF20">
    <property type="entry name" value="F-BOX ONLY PROTEIN 11"/>
    <property type="match status" value="1"/>
</dbReference>
<dbReference type="FunFam" id="1.10.10.430:FF:000001">
    <property type="entry name" value="protein phosphatase 1B isoform X1"/>
    <property type="match status" value="1"/>
</dbReference>
<feature type="compositionally biased region" description="Basic and acidic residues" evidence="17">
    <location>
        <begin position="331"/>
        <end position="346"/>
    </location>
</feature>
<protein>
    <submittedName>
        <fullName evidence="19">F-box only protein 11-like isoform X1</fullName>
    </submittedName>
</protein>
<dbReference type="SUPFAM" id="SSF81601">
    <property type="entry name" value="Protein serine/threonine phosphatase 2C, C-terminal domain"/>
    <property type="match status" value="1"/>
</dbReference>
<dbReference type="InterPro" id="IPR012911">
    <property type="entry name" value="PP2C_C"/>
</dbReference>
<dbReference type="SUPFAM" id="SSF81383">
    <property type="entry name" value="F-box domain"/>
    <property type="match status" value="1"/>
</dbReference>
<feature type="compositionally biased region" description="Acidic residues" evidence="17">
    <location>
        <begin position="347"/>
        <end position="356"/>
    </location>
</feature>
<comment type="catalytic activity">
    <reaction evidence="16">
        <text>O-phospho-L-threonyl-[protein] + H2O = L-threonyl-[protein] + phosphate</text>
        <dbReference type="Rhea" id="RHEA:47004"/>
        <dbReference type="Rhea" id="RHEA-COMP:11060"/>
        <dbReference type="Rhea" id="RHEA-COMP:11605"/>
        <dbReference type="ChEBI" id="CHEBI:15377"/>
        <dbReference type="ChEBI" id="CHEBI:30013"/>
        <dbReference type="ChEBI" id="CHEBI:43474"/>
        <dbReference type="ChEBI" id="CHEBI:61977"/>
        <dbReference type="EC" id="3.1.3.16"/>
    </reaction>
</comment>
<feature type="region of interest" description="Disordered" evidence="17">
    <location>
        <begin position="277"/>
        <end position="296"/>
    </location>
</feature>
<evidence type="ECO:0000256" key="11">
    <source>
        <dbReference type="ARBA" id="ARBA00022842"/>
    </source>
</evidence>
<feature type="region of interest" description="Disordered" evidence="17">
    <location>
        <begin position="331"/>
        <end position="393"/>
    </location>
</feature>
<gene>
    <name evidence="19" type="ORF">AKAME5_001446000</name>
</gene>
<keyword evidence="20" id="KW-1185">Reference proteome</keyword>
<dbReference type="CDD" id="cd22091">
    <property type="entry name" value="F-box_FBXO11"/>
    <property type="match status" value="1"/>
</dbReference>
<evidence type="ECO:0000256" key="6">
    <source>
        <dbReference type="ARBA" id="ARBA00022553"/>
    </source>
</evidence>
<evidence type="ECO:0000256" key="14">
    <source>
        <dbReference type="ARBA" id="ARBA00023288"/>
    </source>
</evidence>
<dbReference type="Gene3D" id="1.20.1280.50">
    <property type="match status" value="1"/>
</dbReference>
<dbReference type="Pfam" id="PF07830">
    <property type="entry name" value="PP2C_C"/>
    <property type="match status" value="1"/>
</dbReference>
<keyword evidence="8" id="KW-0479">Metal-binding</keyword>
<dbReference type="GO" id="GO:0005829">
    <property type="term" value="C:cytosol"/>
    <property type="evidence" value="ECO:0007669"/>
    <property type="project" value="UniProtKB-SubCell"/>
</dbReference>
<sequence length="393" mass="42860">MNSVRATNRRPRRVSRPRPVQPERNNGDRDEEAPAAAAAEMAIEESGPGAQNSPYQLRRKTLLPKRTAAASATASACPSKSPMEGASTSSTEAFGHRAKRARVSGKSHDLPAAPAEQYLQQKLPDEVVLKIFSYLLEQDLCQAACVCKRFSQLANDPILWKRLYMEVFEYTRPMMHPEPGRFYQVSPEEHEHPNPWKESFQQLISEEAVKKEEELDKYLETRVEELLGNCGEAGVPDLVSVLRSIATENIPNLPPGGGLASKRSVIEAVYNKLNPHREEEGACAGGEEESEEGGGSTAAHLLEALRQFRLHHRGQYRAVLEESLAAYHVRGESAAEGAGESRRTSDGDLDGDDDIQEQPASPPSPPSPPPSPATAEPEASQDAPAPVSDSSSD</sequence>
<dbReference type="GO" id="GO:0006511">
    <property type="term" value="P:ubiquitin-dependent protein catabolic process"/>
    <property type="evidence" value="ECO:0007669"/>
    <property type="project" value="TreeGrafter"/>
</dbReference>
<dbReference type="InterPro" id="IPR036580">
    <property type="entry name" value="PP2C_C_sf"/>
</dbReference>
<evidence type="ECO:0000256" key="13">
    <source>
        <dbReference type="ARBA" id="ARBA00023211"/>
    </source>
</evidence>
<reference evidence="19" key="1">
    <citation type="submission" date="2022-08" db="EMBL/GenBank/DDBJ databases">
        <title>Genome sequencing of akame (Lates japonicus).</title>
        <authorList>
            <person name="Hashiguchi Y."/>
            <person name="Takahashi H."/>
        </authorList>
    </citation>
    <scope>NUCLEOTIDE SEQUENCE</scope>
    <source>
        <strain evidence="19">Kochi</strain>
    </source>
</reference>
<comment type="cofactor">
    <cofactor evidence="1">
        <name>Mn(2+)</name>
        <dbReference type="ChEBI" id="CHEBI:29035"/>
    </cofactor>
</comment>
<keyword evidence="5" id="KW-0963">Cytoplasm</keyword>
<dbReference type="GO" id="GO:0030145">
    <property type="term" value="F:manganese ion binding"/>
    <property type="evidence" value="ECO:0007669"/>
    <property type="project" value="InterPro"/>
</dbReference>
<feature type="compositionally biased region" description="Low complexity" evidence="17">
    <location>
        <begin position="373"/>
        <end position="393"/>
    </location>
</feature>
<dbReference type="InterPro" id="IPR036047">
    <property type="entry name" value="F-box-like_dom_sf"/>
</dbReference>
<proteinExistence type="inferred from homology"/>
<keyword evidence="13" id="KW-0464">Manganese</keyword>
<feature type="domain" description="F-box" evidence="18">
    <location>
        <begin position="117"/>
        <end position="163"/>
    </location>
</feature>
<dbReference type="GO" id="GO:0016020">
    <property type="term" value="C:membrane"/>
    <property type="evidence" value="ECO:0007669"/>
    <property type="project" value="UniProtKB-SubCell"/>
</dbReference>
<feature type="compositionally biased region" description="Low complexity" evidence="17">
    <location>
        <begin position="34"/>
        <end position="45"/>
    </location>
</feature>
<dbReference type="Pfam" id="PF12937">
    <property type="entry name" value="F-box-like"/>
    <property type="match status" value="1"/>
</dbReference>
<evidence type="ECO:0000256" key="1">
    <source>
        <dbReference type="ARBA" id="ARBA00001936"/>
    </source>
</evidence>
<evidence type="ECO:0000256" key="12">
    <source>
        <dbReference type="ARBA" id="ARBA00023136"/>
    </source>
</evidence>
<dbReference type="GO" id="GO:0000287">
    <property type="term" value="F:magnesium ion binding"/>
    <property type="evidence" value="ECO:0007669"/>
    <property type="project" value="InterPro"/>
</dbReference>
<feature type="compositionally biased region" description="Basic residues" evidence="17">
    <location>
        <begin position="7"/>
        <end position="16"/>
    </location>
</feature>
<evidence type="ECO:0000256" key="5">
    <source>
        <dbReference type="ARBA" id="ARBA00022490"/>
    </source>
</evidence>
<dbReference type="InterPro" id="IPR047505">
    <property type="entry name" value="F-box_FBXO11"/>
</dbReference>
<keyword evidence="7" id="KW-0519">Myristate</keyword>
<evidence type="ECO:0000256" key="4">
    <source>
        <dbReference type="ARBA" id="ARBA00006702"/>
    </source>
</evidence>
<comment type="subcellular location">
    <subcellularLocation>
        <location evidence="2">Cytoplasm</location>
        <location evidence="2">Cytosol</location>
    </subcellularLocation>
    <subcellularLocation>
        <location evidence="3">Membrane</location>
        <topology evidence="3">Lipid-anchor</topology>
    </subcellularLocation>
</comment>
<feature type="region of interest" description="Disordered" evidence="17">
    <location>
        <begin position="1"/>
        <end position="95"/>
    </location>
</feature>
<evidence type="ECO:0000256" key="7">
    <source>
        <dbReference type="ARBA" id="ARBA00022707"/>
    </source>
</evidence>
<keyword evidence="9" id="KW-0677">Repeat</keyword>
<keyword evidence="11" id="KW-0460">Magnesium</keyword>
<dbReference type="PANTHER" id="PTHR22990">
    <property type="entry name" value="F-BOX ONLY PROTEIN"/>
    <property type="match status" value="1"/>
</dbReference>
<evidence type="ECO:0000313" key="20">
    <source>
        <dbReference type="Proteomes" id="UP001279410"/>
    </source>
</evidence>
<comment type="similarity">
    <text evidence="4">Belongs to the PP2C family.</text>
</comment>
<dbReference type="FunFam" id="1.20.1280.50:FF:000003">
    <property type="entry name" value="F-box only protein 11"/>
    <property type="match status" value="1"/>
</dbReference>
<organism evidence="19 20">
    <name type="scientific">Lates japonicus</name>
    <name type="common">Japanese lates</name>
    <dbReference type="NCBI Taxonomy" id="270547"/>
    <lineage>
        <taxon>Eukaryota</taxon>
        <taxon>Metazoa</taxon>
        <taxon>Chordata</taxon>
        <taxon>Craniata</taxon>
        <taxon>Vertebrata</taxon>
        <taxon>Euteleostomi</taxon>
        <taxon>Actinopterygii</taxon>
        <taxon>Neopterygii</taxon>
        <taxon>Teleostei</taxon>
        <taxon>Neoteleostei</taxon>
        <taxon>Acanthomorphata</taxon>
        <taxon>Carangaria</taxon>
        <taxon>Carangaria incertae sedis</taxon>
        <taxon>Centropomidae</taxon>
        <taxon>Lates</taxon>
    </lineage>
</organism>
<feature type="compositionally biased region" description="Pro residues" evidence="17">
    <location>
        <begin position="360"/>
        <end position="372"/>
    </location>
</feature>
<dbReference type="AlphaFoldDB" id="A0AAD3N0D0"/>
<evidence type="ECO:0000256" key="2">
    <source>
        <dbReference type="ARBA" id="ARBA00004514"/>
    </source>
</evidence>
<evidence type="ECO:0000256" key="3">
    <source>
        <dbReference type="ARBA" id="ARBA00004635"/>
    </source>
</evidence>
<dbReference type="Gene3D" id="1.10.10.430">
    <property type="entry name" value="Phosphatase 2C, C-terminal domain suprefamily"/>
    <property type="match status" value="1"/>
</dbReference>
<keyword evidence="12" id="KW-0472">Membrane</keyword>
<evidence type="ECO:0000256" key="8">
    <source>
        <dbReference type="ARBA" id="ARBA00022723"/>
    </source>
</evidence>
<keyword evidence="14" id="KW-0449">Lipoprotein</keyword>
<name>A0AAD3N0D0_LATJO</name>